<reference evidence="1 2" key="1">
    <citation type="journal article" date="2008" name="Nature">
        <title>The genome of the model beetle and pest Tribolium castaneum.</title>
        <authorList>
            <consortium name="Tribolium Genome Sequencing Consortium"/>
            <person name="Richards S."/>
            <person name="Gibbs R.A."/>
            <person name="Weinstock G.M."/>
            <person name="Brown S.J."/>
            <person name="Denell R."/>
            <person name="Beeman R.W."/>
            <person name="Gibbs R."/>
            <person name="Beeman R.W."/>
            <person name="Brown S.J."/>
            <person name="Bucher G."/>
            <person name="Friedrich M."/>
            <person name="Grimmelikhuijzen C.J."/>
            <person name="Klingler M."/>
            <person name="Lorenzen M."/>
            <person name="Richards S."/>
            <person name="Roth S."/>
            <person name="Schroder R."/>
            <person name="Tautz D."/>
            <person name="Zdobnov E.M."/>
            <person name="Muzny D."/>
            <person name="Gibbs R.A."/>
            <person name="Weinstock G.M."/>
            <person name="Attaway T."/>
            <person name="Bell S."/>
            <person name="Buhay C.J."/>
            <person name="Chandrabose M.N."/>
            <person name="Chavez D."/>
            <person name="Clerk-Blankenburg K.P."/>
            <person name="Cree A."/>
            <person name="Dao M."/>
            <person name="Davis C."/>
            <person name="Chacko J."/>
            <person name="Dinh H."/>
            <person name="Dugan-Rocha S."/>
            <person name="Fowler G."/>
            <person name="Garner T.T."/>
            <person name="Garnes J."/>
            <person name="Gnirke A."/>
            <person name="Hawes A."/>
            <person name="Hernandez J."/>
            <person name="Hines S."/>
            <person name="Holder M."/>
            <person name="Hume J."/>
            <person name="Jhangiani S.N."/>
            <person name="Joshi V."/>
            <person name="Khan Z.M."/>
            <person name="Jackson L."/>
            <person name="Kovar C."/>
            <person name="Kowis A."/>
            <person name="Lee S."/>
            <person name="Lewis L.R."/>
            <person name="Margolis J."/>
            <person name="Morgan M."/>
            <person name="Nazareth L.V."/>
            <person name="Nguyen N."/>
            <person name="Okwuonu G."/>
            <person name="Parker D."/>
            <person name="Richards S."/>
            <person name="Ruiz S.J."/>
            <person name="Santibanez J."/>
            <person name="Savard J."/>
            <person name="Scherer S.E."/>
            <person name="Schneider B."/>
            <person name="Sodergren E."/>
            <person name="Tautz D."/>
            <person name="Vattahil S."/>
            <person name="Villasana D."/>
            <person name="White C.S."/>
            <person name="Wright R."/>
            <person name="Park Y."/>
            <person name="Beeman R.W."/>
            <person name="Lord J."/>
            <person name="Oppert B."/>
            <person name="Lorenzen M."/>
            <person name="Brown S."/>
            <person name="Wang L."/>
            <person name="Savard J."/>
            <person name="Tautz D."/>
            <person name="Richards S."/>
            <person name="Weinstock G."/>
            <person name="Gibbs R.A."/>
            <person name="Liu Y."/>
            <person name="Worley K."/>
            <person name="Weinstock G."/>
            <person name="Elsik C.G."/>
            <person name="Reese J.T."/>
            <person name="Elhaik E."/>
            <person name="Landan G."/>
            <person name="Graur D."/>
            <person name="Arensburger P."/>
            <person name="Atkinson P."/>
            <person name="Beeman R.W."/>
            <person name="Beidler J."/>
            <person name="Brown S.J."/>
            <person name="Demuth J.P."/>
            <person name="Drury D.W."/>
            <person name="Du Y.Z."/>
            <person name="Fujiwara H."/>
            <person name="Lorenzen M."/>
            <person name="Maselli V."/>
            <person name="Osanai M."/>
            <person name="Park Y."/>
            <person name="Robertson H.M."/>
            <person name="Tu Z."/>
            <person name="Wang J.J."/>
            <person name="Wang S."/>
            <person name="Richards S."/>
            <person name="Song H."/>
            <person name="Zhang L."/>
            <person name="Sodergren E."/>
            <person name="Werner D."/>
            <person name="Stanke M."/>
            <person name="Morgenstern B."/>
            <person name="Solovyev V."/>
            <person name="Kosarev P."/>
            <person name="Brown G."/>
            <person name="Chen H.C."/>
            <person name="Ermolaeva O."/>
            <person name="Hlavina W."/>
            <person name="Kapustin Y."/>
            <person name="Kiryutin B."/>
            <person name="Kitts P."/>
            <person name="Maglott D."/>
            <person name="Pruitt K."/>
            <person name="Sapojnikov V."/>
            <person name="Souvorov A."/>
            <person name="Mackey A.J."/>
            <person name="Waterhouse R.M."/>
            <person name="Wyder S."/>
            <person name="Zdobnov E.M."/>
            <person name="Zdobnov E.M."/>
            <person name="Wyder S."/>
            <person name="Kriventseva E.V."/>
            <person name="Kadowaki T."/>
            <person name="Bork P."/>
            <person name="Aranda M."/>
            <person name="Bao R."/>
            <person name="Beermann A."/>
            <person name="Berns N."/>
            <person name="Bolognesi R."/>
            <person name="Bonneton F."/>
            <person name="Bopp D."/>
            <person name="Brown S.J."/>
            <person name="Bucher G."/>
            <person name="Butts T."/>
            <person name="Chaumot A."/>
            <person name="Denell R.E."/>
            <person name="Ferrier D.E."/>
            <person name="Friedrich M."/>
            <person name="Gordon C.M."/>
            <person name="Jindra M."/>
            <person name="Klingler M."/>
            <person name="Lan Q."/>
            <person name="Lattorff H.M."/>
            <person name="Laudet V."/>
            <person name="von Levetsow C."/>
            <person name="Liu Z."/>
            <person name="Lutz R."/>
            <person name="Lynch J.A."/>
            <person name="da Fonseca R.N."/>
            <person name="Posnien N."/>
            <person name="Reuter R."/>
            <person name="Roth S."/>
            <person name="Savard J."/>
            <person name="Schinko J.B."/>
            <person name="Schmitt C."/>
            <person name="Schoppmeier M."/>
            <person name="Schroder R."/>
            <person name="Shippy T.D."/>
            <person name="Simonnet F."/>
            <person name="Marques-Souza H."/>
            <person name="Tautz D."/>
            <person name="Tomoyasu Y."/>
            <person name="Trauner J."/>
            <person name="Van der Zee M."/>
            <person name="Vervoort M."/>
            <person name="Wittkopp N."/>
            <person name="Wimmer E.A."/>
            <person name="Yang X."/>
            <person name="Jones A.K."/>
            <person name="Sattelle D.B."/>
            <person name="Ebert P.R."/>
            <person name="Nelson D."/>
            <person name="Scott J.G."/>
            <person name="Beeman R.W."/>
            <person name="Muthukrishnan S."/>
            <person name="Kramer K.J."/>
            <person name="Arakane Y."/>
            <person name="Beeman R.W."/>
            <person name="Zhu Q."/>
            <person name="Hogenkamp D."/>
            <person name="Dixit R."/>
            <person name="Oppert B."/>
            <person name="Jiang H."/>
            <person name="Zou Z."/>
            <person name="Marshall J."/>
            <person name="Elpidina E."/>
            <person name="Vinokurov K."/>
            <person name="Oppert C."/>
            <person name="Zou Z."/>
            <person name="Evans J."/>
            <person name="Lu Z."/>
            <person name="Zhao P."/>
            <person name="Sumathipala N."/>
            <person name="Altincicek B."/>
            <person name="Vilcinskas A."/>
            <person name="Williams M."/>
            <person name="Hultmark D."/>
            <person name="Hetru C."/>
            <person name="Jiang H."/>
            <person name="Grimmelikhuijzen C.J."/>
            <person name="Hauser F."/>
            <person name="Cazzamali G."/>
            <person name="Williamson M."/>
            <person name="Park Y."/>
            <person name="Li B."/>
            <person name="Tanaka Y."/>
            <person name="Predel R."/>
            <person name="Neupert S."/>
            <person name="Schachtner J."/>
            <person name="Verleyen P."/>
            <person name="Raible F."/>
            <person name="Bork P."/>
            <person name="Friedrich M."/>
            <person name="Walden K.K."/>
            <person name="Robertson H.M."/>
            <person name="Angeli S."/>
            <person name="Foret S."/>
            <person name="Bucher G."/>
            <person name="Schuetz S."/>
            <person name="Maleszka R."/>
            <person name="Wimmer E.A."/>
            <person name="Beeman R.W."/>
            <person name="Lorenzen M."/>
            <person name="Tomoyasu Y."/>
            <person name="Miller S.C."/>
            <person name="Grossmann D."/>
            <person name="Bucher G."/>
        </authorList>
    </citation>
    <scope>NUCLEOTIDE SEQUENCE [LARGE SCALE GENOMIC DNA]</scope>
    <source>
        <strain evidence="1 2">Georgia GA2</strain>
    </source>
</reference>
<reference evidence="1 2" key="2">
    <citation type="journal article" date="2010" name="Nucleic Acids Res.">
        <title>BeetleBase in 2010: revisions to provide comprehensive genomic information for Tribolium castaneum.</title>
        <authorList>
            <person name="Kim H.S."/>
            <person name="Murphy T."/>
            <person name="Xia J."/>
            <person name="Caragea D."/>
            <person name="Park Y."/>
            <person name="Beeman R.W."/>
            <person name="Lorenzen M.D."/>
            <person name="Butcher S."/>
            <person name="Manak J.R."/>
            <person name="Brown S.J."/>
        </authorList>
    </citation>
    <scope>GENOME REANNOTATION</scope>
    <source>
        <strain evidence="1 2">Georgia GA2</strain>
    </source>
</reference>
<keyword evidence="2" id="KW-1185">Reference proteome</keyword>
<dbReference type="InParanoid" id="D6X2K8"/>
<dbReference type="HOGENOM" id="CLU_1463156_0_0_1"/>
<organism evidence="1 2">
    <name type="scientific">Tribolium castaneum</name>
    <name type="common">Red flour beetle</name>
    <dbReference type="NCBI Taxonomy" id="7070"/>
    <lineage>
        <taxon>Eukaryota</taxon>
        <taxon>Metazoa</taxon>
        <taxon>Ecdysozoa</taxon>
        <taxon>Arthropoda</taxon>
        <taxon>Hexapoda</taxon>
        <taxon>Insecta</taxon>
        <taxon>Pterygota</taxon>
        <taxon>Neoptera</taxon>
        <taxon>Endopterygota</taxon>
        <taxon>Coleoptera</taxon>
        <taxon>Polyphaga</taxon>
        <taxon>Cucujiformia</taxon>
        <taxon>Tenebrionidae</taxon>
        <taxon>Tenebrionidae incertae sedis</taxon>
        <taxon>Tribolium</taxon>
    </lineage>
</organism>
<dbReference type="AlphaFoldDB" id="D6X2K8"/>
<dbReference type="EMBL" id="KQ971372">
    <property type="protein sequence ID" value="EFA09458.1"/>
    <property type="molecule type" value="Genomic_DNA"/>
</dbReference>
<name>D6X2K8_TRICA</name>
<evidence type="ECO:0000313" key="1">
    <source>
        <dbReference type="EMBL" id="EFA09458.1"/>
    </source>
</evidence>
<accession>D6X2K8</accession>
<protein>
    <submittedName>
        <fullName evidence="1">Uncharacterized protein</fullName>
    </submittedName>
</protein>
<proteinExistence type="predicted"/>
<sequence length="185" mass="21414">MTIGKHRTAKPFGQKLQVKKPIMSIKLANRHSVDAALIMAIFDEWTNEVKCLEETLLSRYEMFATRWINAFRLLCAREGRERNKNLRRKEVSLNFQVIIKAVMSWQGDLAVRLKINMDVVRVLLIETPKIPVFHDAHTRIHSTAAYYKGRIDALRSNPTDIKARFPTIPTFAYNSIKSSVPDYLK</sequence>
<gene>
    <name evidence="1" type="primary">GLEAN_10674</name>
    <name evidence="1" type="ORF">TcasGA2_TC010674</name>
</gene>
<dbReference type="Proteomes" id="UP000007266">
    <property type="component" value="Linkage group 9"/>
</dbReference>
<evidence type="ECO:0000313" key="2">
    <source>
        <dbReference type="Proteomes" id="UP000007266"/>
    </source>
</evidence>